<feature type="region of interest" description="Disordered" evidence="1">
    <location>
        <begin position="74"/>
        <end position="103"/>
    </location>
</feature>
<reference evidence="2 3" key="1">
    <citation type="submission" date="2023-11" db="EMBL/GenBank/DDBJ databases">
        <title>Halocaridina rubra genome assembly.</title>
        <authorList>
            <person name="Smith C."/>
        </authorList>
    </citation>
    <scope>NUCLEOTIDE SEQUENCE [LARGE SCALE GENOMIC DNA]</scope>
    <source>
        <strain evidence="2">EP-1</strain>
        <tissue evidence="2">Whole</tissue>
    </source>
</reference>
<dbReference type="EMBL" id="JAXCGZ010016518">
    <property type="protein sequence ID" value="KAK7069414.1"/>
    <property type="molecule type" value="Genomic_DNA"/>
</dbReference>
<protein>
    <submittedName>
        <fullName evidence="2">Uncharacterized protein</fullName>
    </submittedName>
</protein>
<dbReference type="AlphaFoldDB" id="A0AAN8ZZX1"/>
<name>A0AAN8ZZX1_HALRR</name>
<gene>
    <name evidence="2" type="ORF">SK128_018802</name>
</gene>
<comment type="caution">
    <text evidence="2">The sequence shown here is derived from an EMBL/GenBank/DDBJ whole genome shotgun (WGS) entry which is preliminary data.</text>
</comment>
<feature type="non-terminal residue" evidence="2">
    <location>
        <position position="103"/>
    </location>
</feature>
<evidence type="ECO:0000313" key="2">
    <source>
        <dbReference type="EMBL" id="KAK7069414.1"/>
    </source>
</evidence>
<accession>A0AAN8ZZX1</accession>
<feature type="compositionally biased region" description="Polar residues" evidence="1">
    <location>
        <begin position="9"/>
        <end position="22"/>
    </location>
</feature>
<evidence type="ECO:0000313" key="3">
    <source>
        <dbReference type="Proteomes" id="UP001381693"/>
    </source>
</evidence>
<sequence>MTGRPIGASITTSSTSPTLMKNSISHQPPHDSSPHHHPLKGRLRAFQLAQSQPNLADIGMDEVDDDDDIHHEVNGGDETLKMNGLRTVLSNPNLLDDEPEQTQ</sequence>
<keyword evidence="3" id="KW-1185">Reference proteome</keyword>
<evidence type="ECO:0000256" key="1">
    <source>
        <dbReference type="SAM" id="MobiDB-lite"/>
    </source>
</evidence>
<organism evidence="2 3">
    <name type="scientific">Halocaridina rubra</name>
    <name type="common">Hawaiian red shrimp</name>
    <dbReference type="NCBI Taxonomy" id="373956"/>
    <lineage>
        <taxon>Eukaryota</taxon>
        <taxon>Metazoa</taxon>
        <taxon>Ecdysozoa</taxon>
        <taxon>Arthropoda</taxon>
        <taxon>Crustacea</taxon>
        <taxon>Multicrustacea</taxon>
        <taxon>Malacostraca</taxon>
        <taxon>Eumalacostraca</taxon>
        <taxon>Eucarida</taxon>
        <taxon>Decapoda</taxon>
        <taxon>Pleocyemata</taxon>
        <taxon>Caridea</taxon>
        <taxon>Atyoidea</taxon>
        <taxon>Atyidae</taxon>
        <taxon>Halocaridina</taxon>
    </lineage>
</organism>
<feature type="region of interest" description="Disordered" evidence="1">
    <location>
        <begin position="1"/>
        <end position="41"/>
    </location>
</feature>
<dbReference type="Proteomes" id="UP001381693">
    <property type="component" value="Unassembled WGS sequence"/>
</dbReference>
<proteinExistence type="predicted"/>